<evidence type="ECO:0000313" key="2">
    <source>
        <dbReference type="Proteomes" id="UP000580910"/>
    </source>
</evidence>
<reference evidence="1 2" key="1">
    <citation type="submission" date="2020-07" db="EMBL/GenBank/DDBJ databases">
        <title>Sequencing the genomes of 1000 actinobacteria strains.</title>
        <authorList>
            <person name="Klenk H.-P."/>
        </authorList>
    </citation>
    <scope>NUCLEOTIDE SEQUENCE [LARGE SCALE GENOMIC DNA]</scope>
    <source>
        <strain evidence="1 2">DSM 21349</strain>
    </source>
</reference>
<name>A0A7W3IZX6_9ACTN</name>
<accession>A0A7W3IZX6</accession>
<organism evidence="1 2">
    <name type="scientific">Nocardioides ginsengisegetis</name>
    <dbReference type="NCBI Taxonomy" id="661491"/>
    <lineage>
        <taxon>Bacteria</taxon>
        <taxon>Bacillati</taxon>
        <taxon>Actinomycetota</taxon>
        <taxon>Actinomycetes</taxon>
        <taxon>Propionibacteriales</taxon>
        <taxon>Nocardioidaceae</taxon>
        <taxon>Nocardioides</taxon>
    </lineage>
</organism>
<comment type="caution">
    <text evidence="1">The sequence shown here is derived from an EMBL/GenBank/DDBJ whole genome shotgun (WGS) entry which is preliminary data.</text>
</comment>
<proteinExistence type="predicted"/>
<dbReference type="RefSeq" id="WP_182538815.1">
    <property type="nucleotide sequence ID" value="NZ_JACGXA010000001.1"/>
</dbReference>
<protein>
    <submittedName>
        <fullName evidence="1">Uncharacterized protein</fullName>
    </submittedName>
</protein>
<dbReference type="EMBL" id="JACGXA010000001">
    <property type="protein sequence ID" value="MBA8803703.1"/>
    <property type="molecule type" value="Genomic_DNA"/>
</dbReference>
<evidence type="ECO:0000313" key="1">
    <source>
        <dbReference type="EMBL" id="MBA8803703.1"/>
    </source>
</evidence>
<dbReference type="Proteomes" id="UP000580910">
    <property type="component" value="Unassembled WGS sequence"/>
</dbReference>
<keyword evidence="2" id="KW-1185">Reference proteome</keyword>
<dbReference type="AlphaFoldDB" id="A0A7W3IZX6"/>
<sequence>MEEPATHHTQELVMAAYIPVEQESGTFTRSAHRHNGYYAGDFSGRPVRVTTYPVVDRFAAATSPNAGR</sequence>
<gene>
    <name evidence="1" type="ORF">FB382_001994</name>
</gene>